<dbReference type="Gene3D" id="2.30.130.30">
    <property type="entry name" value="Hypothetical protein"/>
    <property type="match status" value="1"/>
</dbReference>
<proteinExistence type="predicted"/>
<dbReference type="EMBL" id="KF900895">
    <property type="protein sequence ID" value="AIF10576.1"/>
    <property type="molecule type" value="Genomic_DNA"/>
</dbReference>
<dbReference type="AlphaFoldDB" id="A0A075H345"/>
<sequence>MKCLSICQPFAELIVQGKKTIELRKWNTKFRGEFLVHAAKNILEEDCKRMKISPKTVTTGAIIGKVNLVDVKKYDSDKELKADKKKHHSISDNTKNKYGFILENPKKLRVPIEYLGKLNFFEFHPGKIKNNDVKLDLFEEEHRYMWINHH</sequence>
<dbReference type="Pfam" id="PF04266">
    <property type="entry name" value="ASCH"/>
    <property type="match status" value="1"/>
</dbReference>
<protein>
    <submittedName>
        <fullName evidence="2">Activating signal cointegrator 1</fullName>
    </submittedName>
</protein>
<name>A0A075H345_9ARCH</name>
<dbReference type="InterPro" id="IPR007374">
    <property type="entry name" value="ASCH_domain"/>
</dbReference>
<dbReference type="CDD" id="cd06554">
    <property type="entry name" value="ASCH_ASC-1_like"/>
    <property type="match status" value="1"/>
</dbReference>
<evidence type="ECO:0000259" key="1">
    <source>
        <dbReference type="Pfam" id="PF04266"/>
    </source>
</evidence>
<accession>A0A075H345</accession>
<dbReference type="SUPFAM" id="SSF88697">
    <property type="entry name" value="PUA domain-like"/>
    <property type="match status" value="1"/>
</dbReference>
<feature type="domain" description="ASCH" evidence="1">
    <location>
        <begin position="4"/>
        <end position="87"/>
    </location>
</feature>
<evidence type="ECO:0000313" key="2">
    <source>
        <dbReference type="EMBL" id="AIF10576.1"/>
    </source>
</evidence>
<reference evidence="2" key="1">
    <citation type="journal article" date="2014" name="Genome Biol. Evol.">
        <title>Pangenome evidence for extensive interdomain horizontal transfer affecting lineage core and shell genes in uncultured planktonic thaumarchaeota and euryarchaeota.</title>
        <authorList>
            <person name="Deschamps P."/>
            <person name="Zivanovic Y."/>
            <person name="Moreira D."/>
            <person name="Rodriguez-Valera F."/>
            <person name="Lopez-Garcia P."/>
        </authorList>
    </citation>
    <scope>NUCLEOTIDE SEQUENCE</scope>
</reference>
<dbReference type="InterPro" id="IPR015947">
    <property type="entry name" value="PUA-like_sf"/>
</dbReference>
<organism evidence="2">
    <name type="scientific">uncultured marine thaumarchaeote KM3_46_G10</name>
    <dbReference type="NCBI Taxonomy" id="1456161"/>
    <lineage>
        <taxon>Archaea</taxon>
        <taxon>Nitrososphaerota</taxon>
        <taxon>environmental samples</taxon>
    </lineage>
</organism>